<protein>
    <recommendedName>
        <fullName evidence="3">HMA domain-containing protein</fullName>
    </recommendedName>
</protein>
<evidence type="ECO:0008006" key="3">
    <source>
        <dbReference type="Google" id="ProtNLM"/>
    </source>
</evidence>
<name>A0A291QTP2_9BACT</name>
<dbReference type="SUPFAM" id="SSF55008">
    <property type="entry name" value="HMA, heavy metal-associated domain"/>
    <property type="match status" value="1"/>
</dbReference>
<dbReference type="KEGG" id="cbae:COR50_09575"/>
<dbReference type="Proteomes" id="UP000220133">
    <property type="component" value="Chromosome"/>
</dbReference>
<gene>
    <name evidence="1" type="ORF">COR50_09575</name>
</gene>
<reference evidence="1 2" key="1">
    <citation type="submission" date="2017-10" db="EMBL/GenBank/DDBJ databases">
        <title>Paenichitinophaga pekingensis gen. nov., sp. nov., isolated from activated sludge.</title>
        <authorList>
            <person name="Jin D."/>
            <person name="Kong X."/>
            <person name="Deng Y."/>
            <person name="Bai Z."/>
        </authorList>
    </citation>
    <scope>NUCLEOTIDE SEQUENCE [LARGE SCALE GENOMIC DNA]</scope>
    <source>
        <strain evidence="1 2">13</strain>
    </source>
</reference>
<evidence type="ECO:0000313" key="2">
    <source>
        <dbReference type="Proteomes" id="UP000220133"/>
    </source>
</evidence>
<dbReference type="EMBL" id="CP023777">
    <property type="protein sequence ID" value="ATL47399.1"/>
    <property type="molecule type" value="Genomic_DNA"/>
</dbReference>
<dbReference type="AlphaFoldDB" id="A0A291QTP2"/>
<dbReference type="InterPro" id="IPR036163">
    <property type="entry name" value="HMA_dom_sf"/>
</dbReference>
<dbReference type="OrthoDB" id="1036397at2"/>
<evidence type="ECO:0000313" key="1">
    <source>
        <dbReference type="EMBL" id="ATL47399.1"/>
    </source>
</evidence>
<dbReference type="Gene3D" id="3.30.70.100">
    <property type="match status" value="1"/>
</dbReference>
<accession>A0A291QTP2</accession>
<dbReference type="RefSeq" id="WP_098193780.1">
    <property type="nucleotide sequence ID" value="NZ_CP023777.1"/>
</dbReference>
<keyword evidence="2" id="KW-1185">Reference proteome</keyword>
<dbReference type="GO" id="GO:0046872">
    <property type="term" value="F:metal ion binding"/>
    <property type="evidence" value="ECO:0007669"/>
    <property type="project" value="InterPro"/>
</dbReference>
<proteinExistence type="predicted"/>
<sequence length="81" mass="9013">MQHPTSGEENHDIFVFKTNLADDHAVSRVANILNTTPGIRKWNVALDDEDKVLRVVCASVQEHAIIHLVQKAGYHCEVLPG</sequence>
<organism evidence="1 2">
    <name type="scientific">Chitinophaga caeni</name>
    <dbReference type="NCBI Taxonomy" id="2029983"/>
    <lineage>
        <taxon>Bacteria</taxon>
        <taxon>Pseudomonadati</taxon>
        <taxon>Bacteroidota</taxon>
        <taxon>Chitinophagia</taxon>
        <taxon>Chitinophagales</taxon>
        <taxon>Chitinophagaceae</taxon>
        <taxon>Chitinophaga</taxon>
    </lineage>
</organism>